<dbReference type="RefSeq" id="WP_184022028.1">
    <property type="nucleotide sequence ID" value="NZ_JACIJC010000009.1"/>
</dbReference>
<dbReference type="Proteomes" id="UP000549617">
    <property type="component" value="Unassembled WGS sequence"/>
</dbReference>
<reference evidence="1 2" key="1">
    <citation type="submission" date="2020-08" db="EMBL/GenBank/DDBJ databases">
        <title>Genomic Encyclopedia of Type Strains, Phase IV (KMG-IV): sequencing the most valuable type-strain genomes for metagenomic binning, comparative biology and taxonomic classification.</title>
        <authorList>
            <person name="Goeker M."/>
        </authorList>
    </citation>
    <scope>NUCLEOTIDE SEQUENCE [LARGE SCALE GENOMIC DNA]</scope>
    <source>
        <strain evidence="1 2">DSM 25079</strain>
    </source>
</reference>
<gene>
    <name evidence="1" type="ORF">FHS49_003818</name>
</gene>
<dbReference type="EMBL" id="JACIJC010000009">
    <property type="protein sequence ID" value="MBB5687772.1"/>
    <property type="molecule type" value="Genomic_DNA"/>
</dbReference>
<accession>A0A7W9ALB4</accession>
<organism evidence="1 2">
    <name type="scientific">Sphingobium boeckii</name>
    <dbReference type="NCBI Taxonomy" id="1082345"/>
    <lineage>
        <taxon>Bacteria</taxon>
        <taxon>Pseudomonadati</taxon>
        <taxon>Pseudomonadota</taxon>
        <taxon>Alphaproteobacteria</taxon>
        <taxon>Sphingomonadales</taxon>
        <taxon>Sphingomonadaceae</taxon>
        <taxon>Sphingobium</taxon>
    </lineage>
</organism>
<protein>
    <submittedName>
        <fullName evidence="1">Uncharacterized protein</fullName>
    </submittedName>
</protein>
<proteinExistence type="predicted"/>
<name>A0A7W9ALB4_9SPHN</name>
<evidence type="ECO:0000313" key="1">
    <source>
        <dbReference type="EMBL" id="MBB5687772.1"/>
    </source>
</evidence>
<sequence>MNIDDKGPSLQSAGNAAARLFRAYEAHAVSPGADTLFHTLTAMHSLNDKLRKAEVQDFEHLDEFAALKALRNFAHHQDEIEANVRVIPSPAVSDLAFLCLVRRDQVERAIDTVGQKWRAETRAACERRFHWYGEAVNINPCLFNFMVHAYEQLIAVGVEADPASIETFEASYQFETRESHSHLIDGRLSGRAGDIDGMLTTLVADLPGR</sequence>
<dbReference type="AlphaFoldDB" id="A0A7W9ALB4"/>
<keyword evidence="2" id="KW-1185">Reference proteome</keyword>
<comment type="caution">
    <text evidence="1">The sequence shown here is derived from an EMBL/GenBank/DDBJ whole genome shotgun (WGS) entry which is preliminary data.</text>
</comment>
<evidence type="ECO:0000313" key="2">
    <source>
        <dbReference type="Proteomes" id="UP000549617"/>
    </source>
</evidence>